<reference evidence="2" key="2">
    <citation type="submission" date="2019-06" db="EMBL/GenBank/DDBJ databases">
        <title>Co-occurence of chitin degradation, pigmentation and bioactivity in marine Pseudoalteromonas.</title>
        <authorList>
            <person name="Sonnenschein E.C."/>
            <person name="Bech P.K."/>
        </authorList>
    </citation>
    <scope>NUCLEOTIDE SEQUENCE [LARGE SCALE GENOMIC DNA]</scope>
    <source>
        <strain evidence="2">S2676</strain>
    </source>
</reference>
<evidence type="ECO:0000313" key="1">
    <source>
        <dbReference type="EMBL" id="TMP23084.1"/>
    </source>
</evidence>
<sequence>MFYACYFVPFAASVRCSMDPIIKLGRKIVDLKFKALGLKIIQDIPTDDFNRILELHIHNGWVKTYEYDGFDAWIDYGKVKLSKEGCELKFEWDNWCEGEISGKSKDIELLATKFGLKATETPNWWPKIT</sequence>
<organism evidence="1 2">
    <name type="scientific">Pseudoalteromonas rubra</name>
    <dbReference type="NCBI Taxonomy" id="43658"/>
    <lineage>
        <taxon>Bacteria</taxon>
        <taxon>Pseudomonadati</taxon>
        <taxon>Pseudomonadota</taxon>
        <taxon>Gammaproteobacteria</taxon>
        <taxon>Alteromonadales</taxon>
        <taxon>Pseudoalteromonadaceae</taxon>
        <taxon>Pseudoalteromonas</taxon>
    </lineage>
</organism>
<protein>
    <submittedName>
        <fullName evidence="1">Uncharacterized protein</fullName>
    </submittedName>
</protein>
<dbReference type="EMBL" id="PNCI01000107">
    <property type="protein sequence ID" value="TMP23084.1"/>
    <property type="molecule type" value="Genomic_DNA"/>
</dbReference>
<gene>
    <name evidence="1" type="ORF">CWB99_23605</name>
</gene>
<comment type="caution">
    <text evidence="1">The sequence shown here is derived from an EMBL/GenBank/DDBJ whole genome shotgun (WGS) entry which is preliminary data.</text>
</comment>
<proteinExistence type="predicted"/>
<accession>A0A5S3WEM8</accession>
<reference evidence="1 2" key="1">
    <citation type="submission" date="2018-01" db="EMBL/GenBank/DDBJ databases">
        <authorList>
            <person name="Paulsen S."/>
            <person name="Gram L.K."/>
        </authorList>
    </citation>
    <scope>NUCLEOTIDE SEQUENCE [LARGE SCALE GENOMIC DNA]</scope>
    <source>
        <strain evidence="1 2">S2676</strain>
    </source>
</reference>
<name>A0A5S3WEM8_9GAMM</name>
<dbReference type="AlphaFoldDB" id="A0A5S3WEM8"/>
<evidence type="ECO:0000313" key="2">
    <source>
        <dbReference type="Proteomes" id="UP000310249"/>
    </source>
</evidence>
<dbReference type="Proteomes" id="UP000310249">
    <property type="component" value="Unassembled WGS sequence"/>
</dbReference>